<comment type="caution">
    <text evidence="4">The sequence shown here is derived from an EMBL/GenBank/DDBJ whole genome shotgun (WGS) entry which is preliminary data.</text>
</comment>
<evidence type="ECO:0000256" key="1">
    <source>
        <dbReference type="ARBA" id="ARBA00022574"/>
    </source>
</evidence>
<feature type="repeat" description="WD" evidence="3">
    <location>
        <begin position="66"/>
        <end position="108"/>
    </location>
</feature>
<dbReference type="SUPFAM" id="SSF50978">
    <property type="entry name" value="WD40 repeat-like"/>
    <property type="match status" value="1"/>
</dbReference>
<evidence type="ECO:0000313" key="4">
    <source>
        <dbReference type="EMBL" id="PWI72957.1"/>
    </source>
</evidence>
<dbReference type="InterPro" id="IPR036322">
    <property type="entry name" value="WD40_repeat_dom_sf"/>
</dbReference>
<dbReference type="Proteomes" id="UP000245956">
    <property type="component" value="Unassembled WGS sequence"/>
</dbReference>
<keyword evidence="1 3" id="KW-0853">WD repeat</keyword>
<keyword evidence="2" id="KW-0677">Repeat</keyword>
<evidence type="ECO:0000256" key="3">
    <source>
        <dbReference type="PROSITE-ProRule" id="PRU00221"/>
    </source>
</evidence>
<protein>
    <submittedName>
        <fullName evidence="4">Uncharacterized protein</fullName>
    </submittedName>
</protein>
<evidence type="ECO:0000256" key="2">
    <source>
        <dbReference type="ARBA" id="ARBA00022737"/>
    </source>
</evidence>
<sequence length="355" mass="37349">MYNLSNVARHHFPGGSGGGDGDAVYVLDLHRTAAGLASITSDQRLTLLDPTRFGGGSAAANTNSWALGHGGGVAALRVFDGPAGLVCTAGEDGGVAVWDLRAAGEAARVARFKASDAPILSMACSASTQTIAVGTELTNHTASIYLWDVRSTPSPRAHYQEVHSDDVTTLSFHPAQPALLLSGSTDGLVNVYDTRVADEDDLTLQTLNLGASIHHAGFLTDTEVYALSHDERFALYDVAEHRASGDATQAFGDLRKALAGEDDVPVQYVAGVTPKTDGSGAVIGAGCQDKQHFELVFMARDPARGQEWVLDRANGVGLPGAHGEEIVRSFCFFDEEQLVFTAGEDGNIKAWRPGS</sequence>
<feature type="repeat" description="WD" evidence="3">
    <location>
        <begin position="160"/>
        <end position="195"/>
    </location>
</feature>
<dbReference type="PROSITE" id="PS50294">
    <property type="entry name" value="WD_REPEATS_REGION"/>
    <property type="match status" value="1"/>
</dbReference>
<dbReference type="PANTHER" id="PTHR22889:SF0">
    <property type="entry name" value="WD REPEAT-CONTAINING PROTEIN 89"/>
    <property type="match status" value="1"/>
</dbReference>
<dbReference type="InterPro" id="IPR019775">
    <property type="entry name" value="WD40_repeat_CS"/>
</dbReference>
<gene>
    <name evidence="4" type="ORF">PCL_09972</name>
</gene>
<reference evidence="4 5" key="1">
    <citation type="journal article" date="2016" name="Front. Microbiol.">
        <title>Genome and transcriptome sequences reveal the specific parasitism of the nematophagous Purpureocillium lilacinum 36-1.</title>
        <authorList>
            <person name="Xie J."/>
            <person name="Li S."/>
            <person name="Mo C."/>
            <person name="Xiao X."/>
            <person name="Peng D."/>
            <person name="Wang G."/>
            <person name="Xiao Y."/>
        </authorList>
    </citation>
    <scope>NUCLEOTIDE SEQUENCE [LARGE SCALE GENOMIC DNA]</scope>
    <source>
        <strain evidence="4 5">36-1</strain>
    </source>
</reference>
<dbReference type="InterPro" id="IPR039328">
    <property type="entry name" value="WDR89"/>
</dbReference>
<name>A0A2U3EEL3_PURLI</name>
<dbReference type="PROSITE" id="PS00678">
    <property type="entry name" value="WD_REPEATS_1"/>
    <property type="match status" value="1"/>
</dbReference>
<dbReference type="EMBL" id="LCWV01000005">
    <property type="protein sequence ID" value="PWI72957.1"/>
    <property type="molecule type" value="Genomic_DNA"/>
</dbReference>
<dbReference type="PROSITE" id="PS50082">
    <property type="entry name" value="WD_REPEATS_2"/>
    <property type="match status" value="2"/>
</dbReference>
<dbReference type="SMART" id="SM00320">
    <property type="entry name" value="WD40"/>
    <property type="match status" value="5"/>
</dbReference>
<proteinExistence type="predicted"/>
<dbReference type="InterPro" id="IPR001680">
    <property type="entry name" value="WD40_rpt"/>
</dbReference>
<organism evidence="4 5">
    <name type="scientific">Purpureocillium lilacinum</name>
    <name type="common">Paecilomyces lilacinus</name>
    <dbReference type="NCBI Taxonomy" id="33203"/>
    <lineage>
        <taxon>Eukaryota</taxon>
        <taxon>Fungi</taxon>
        <taxon>Dikarya</taxon>
        <taxon>Ascomycota</taxon>
        <taxon>Pezizomycotina</taxon>
        <taxon>Sordariomycetes</taxon>
        <taxon>Hypocreomycetidae</taxon>
        <taxon>Hypocreales</taxon>
        <taxon>Ophiocordycipitaceae</taxon>
        <taxon>Purpureocillium</taxon>
    </lineage>
</organism>
<dbReference type="Pfam" id="PF00400">
    <property type="entry name" value="WD40"/>
    <property type="match status" value="2"/>
</dbReference>
<dbReference type="AlphaFoldDB" id="A0A2U3EEL3"/>
<accession>A0A2U3EEL3</accession>
<dbReference type="PANTHER" id="PTHR22889">
    <property type="entry name" value="WD REPEAT-CONTAINING PROTEIN 89"/>
    <property type="match status" value="1"/>
</dbReference>
<evidence type="ECO:0000313" key="5">
    <source>
        <dbReference type="Proteomes" id="UP000245956"/>
    </source>
</evidence>
<dbReference type="Gene3D" id="2.130.10.10">
    <property type="entry name" value="YVTN repeat-like/Quinoprotein amine dehydrogenase"/>
    <property type="match status" value="1"/>
</dbReference>
<dbReference type="InterPro" id="IPR015943">
    <property type="entry name" value="WD40/YVTN_repeat-like_dom_sf"/>
</dbReference>